<reference evidence="1" key="1">
    <citation type="submission" date="2022-04" db="EMBL/GenBank/DDBJ databases">
        <title>Genome of the entomopathogenic fungus Entomophthora muscae.</title>
        <authorList>
            <person name="Elya C."/>
            <person name="Lovett B.R."/>
            <person name="Lee E."/>
            <person name="Macias A.M."/>
            <person name="Hajek A.E."/>
            <person name="De Bivort B.L."/>
            <person name="Kasson M.T."/>
            <person name="De Fine Licht H.H."/>
            <person name="Stajich J.E."/>
        </authorList>
    </citation>
    <scope>NUCLEOTIDE SEQUENCE</scope>
    <source>
        <strain evidence="1">Berkeley</strain>
    </source>
</reference>
<organism evidence="1 2">
    <name type="scientific">Entomophthora muscae</name>
    <dbReference type="NCBI Taxonomy" id="34485"/>
    <lineage>
        <taxon>Eukaryota</taxon>
        <taxon>Fungi</taxon>
        <taxon>Fungi incertae sedis</taxon>
        <taxon>Zoopagomycota</taxon>
        <taxon>Entomophthoromycotina</taxon>
        <taxon>Entomophthoromycetes</taxon>
        <taxon>Entomophthorales</taxon>
        <taxon>Entomophthoraceae</taxon>
        <taxon>Entomophthora</taxon>
    </lineage>
</organism>
<keyword evidence="2" id="KW-1185">Reference proteome</keyword>
<evidence type="ECO:0000313" key="2">
    <source>
        <dbReference type="Proteomes" id="UP001165960"/>
    </source>
</evidence>
<proteinExistence type="predicted"/>
<sequence length="89" mass="9561">MVFNSNNFDGASKQASSSQGSFCEGEAQNVEALVYTQVFDADNKEANLYLTPNLYGFDLFESHLVSSSSPLPTPAQAANFKDLTIGGVF</sequence>
<protein>
    <submittedName>
        <fullName evidence="1">Uncharacterized protein</fullName>
    </submittedName>
</protein>
<name>A0ACC2TFL5_9FUNG</name>
<dbReference type="EMBL" id="QTSX02002916">
    <property type="protein sequence ID" value="KAJ9073317.1"/>
    <property type="molecule type" value="Genomic_DNA"/>
</dbReference>
<gene>
    <name evidence="1" type="ORF">DSO57_1017877</name>
</gene>
<accession>A0ACC2TFL5</accession>
<evidence type="ECO:0000313" key="1">
    <source>
        <dbReference type="EMBL" id="KAJ9073317.1"/>
    </source>
</evidence>
<dbReference type="Proteomes" id="UP001165960">
    <property type="component" value="Unassembled WGS sequence"/>
</dbReference>
<comment type="caution">
    <text evidence="1">The sequence shown here is derived from an EMBL/GenBank/DDBJ whole genome shotgun (WGS) entry which is preliminary data.</text>
</comment>